<comment type="caution">
    <text evidence="2">The sequence shown here is derived from an EMBL/GenBank/DDBJ whole genome shotgun (WGS) entry which is preliminary data.</text>
</comment>
<name>A0A834XBR8_9FABA</name>
<reference evidence="2" key="1">
    <citation type="submission" date="2020-09" db="EMBL/GenBank/DDBJ databases">
        <title>Genome-Enabled Discovery of Anthraquinone Biosynthesis in Senna tora.</title>
        <authorList>
            <person name="Kang S.-H."/>
            <person name="Pandey R.P."/>
            <person name="Lee C.-M."/>
            <person name="Sim J.-S."/>
            <person name="Jeong J.-T."/>
            <person name="Choi B.-S."/>
            <person name="Jung M."/>
            <person name="Ginzburg D."/>
            <person name="Zhao K."/>
            <person name="Won S.Y."/>
            <person name="Oh T.-J."/>
            <person name="Yu Y."/>
            <person name="Kim N.-H."/>
            <person name="Lee O.R."/>
            <person name="Lee T.-H."/>
            <person name="Bashyal P."/>
            <person name="Kim T.-S."/>
            <person name="Lee W.-H."/>
            <person name="Kawkins C."/>
            <person name="Kim C.-K."/>
            <person name="Kim J.S."/>
            <person name="Ahn B.O."/>
            <person name="Rhee S.Y."/>
            <person name="Sohng J.K."/>
        </authorList>
    </citation>
    <scope>NUCLEOTIDE SEQUENCE</scope>
    <source>
        <tissue evidence="2">Leaf</tissue>
    </source>
</reference>
<gene>
    <name evidence="2" type="ORF">G2W53_004110</name>
</gene>
<feature type="region of interest" description="Disordered" evidence="1">
    <location>
        <begin position="1"/>
        <end position="25"/>
    </location>
</feature>
<feature type="compositionally biased region" description="Basic and acidic residues" evidence="1">
    <location>
        <begin position="1"/>
        <end position="18"/>
    </location>
</feature>
<accession>A0A834XBR8</accession>
<dbReference type="AlphaFoldDB" id="A0A834XBR8"/>
<evidence type="ECO:0000313" key="2">
    <source>
        <dbReference type="EMBL" id="KAF7841812.1"/>
    </source>
</evidence>
<dbReference type="EMBL" id="JAAIUW010000002">
    <property type="protein sequence ID" value="KAF7841812.1"/>
    <property type="molecule type" value="Genomic_DNA"/>
</dbReference>
<evidence type="ECO:0000313" key="3">
    <source>
        <dbReference type="Proteomes" id="UP000634136"/>
    </source>
</evidence>
<sequence length="25" mass="2576">MGRGSTRDAKGNARHEDISNGATSS</sequence>
<dbReference type="Proteomes" id="UP000634136">
    <property type="component" value="Unassembled WGS sequence"/>
</dbReference>
<evidence type="ECO:0000256" key="1">
    <source>
        <dbReference type="SAM" id="MobiDB-lite"/>
    </source>
</evidence>
<protein>
    <submittedName>
        <fullName evidence="2">Uncharacterized protein</fullName>
    </submittedName>
</protein>
<organism evidence="2 3">
    <name type="scientific">Senna tora</name>
    <dbReference type="NCBI Taxonomy" id="362788"/>
    <lineage>
        <taxon>Eukaryota</taxon>
        <taxon>Viridiplantae</taxon>
        <taxon>Streptophyta</taxon>
        <taxon>Embryophyta</taxon>
        <taxon>Tracheophyta</taxon>
        <taxon>Spermatophyta</taxon>
        <taxon>Magnoliopsida</taxon>
        <taxon>eudicotyledons</taxon>
        <taxon>Gunneridae</taxon>
        <taxon>Pentapetalae</taxon>
        <taxon>rosids</taxon>
        <taxon>fabids</taxon>
        <taxon>Fabales</taxon>
        <taxon>Fabaceae</taxon>
        <taxon>Caesalpinioideae</taxon>
        <taxon>Cassia clade</taxon>
        <taxon>Senna</taxon>
    </lineage>
</organism>
<keyword evidence="3" id="KW-1185">Reference proteome</keyword>
<proteinExistence type="predicted"/>